<evidence type="ECO:0000313" key="2">
    <source>
        <dbReference type="EMBL" id="KAJ1117603.1"/>
    </source>
</evidence>
<evidence type="ECO:0000313" key="3">
    <source>
        <dbReference type="Proteomes" id="UP001066276"/>
    </source>
</evidence>
<organism evidence="2 3">
    <name type="scientific">Pleurodeles waltl</name>
    <name type="common">Iberian ribbed newt</name>
    <dbReference type="NCBI Taxonomy" id="8319"/>
    <lineage>
        <taxon>Eukaryota</taxon>
        <taxon>Metazoa</taxon>
        <taxon>Chordata</taxon>
        <taxon>Craniata</taxon>
        <taxon>Vertebrata</taxon>
        <taxon>Euteleostomi</taxon>
        <taxon>Amphibia</taxon>
        <taxon>Batrachia</taxon>
        <taxon>Caudata</taxon>
        <taxon>Salamandroidea</taxon>
        <taxon>Salamandridae</taxon>
        <taxon>Pleurodelinae</taxon>
        <taxon>Pleurodeles</taxon>
    </lineage>
</organism>
<name>A0AAV7NTA0_PLEWA</name>
<dbReference type="EMBL" id="JANPWB010000012">
    <property type="protein sequence ID" value="KAJ1117603.1"/>
    <property type="molecule type" value="Genomic_DNA"/>
</dbReference>
<gene>
    <name evidence="2" type="ORF">NDU88_005800</name>
</gene>
<dbReference type="AlphaFoldDB" id="A0AAV7NTA0"/>
<proteinExistence type="predicted"/>
<evidence type="ECO:0000256" key="1">
    <source>
        <dbReference type="SAM" id="MobiDB-lite"/>
    </source>
</evidence>
<feature type="compositionally biased region" description="Polar residues" evidence="1">
    <location>
        <begin position="1"/>
        <end position="10"/>
    </location>
</feature>
<feature type="compositionally biased region" description="Basic and acidic residues" evidence="1">
    <location>
        <begin position="26"/>
        <end position="36"/>
    </location>
</feature>
<sequence>MIHSEIQASHTYLAEVSDPGAHKSRSTRDGLKDAKHAQKRSKQDPPIPDSLIKSKLDASHSLELIMQKLDALHVFAQSTEASTDSMQNDLTCIKQNIQLLGEE</sequence>
<keyword evidence="3" id="KW-1185">Reference proteome</keyword>
<comment type="caution">
    <text evidence="2">The sequence shown here is derived from an EMBL/GenBank/DDBJ whole genome shotgun (WGS) entry which is preliminary data.</text>
</comment>
<feature type="region of interest" description="Disordered" evidence="1">
    <location>
        <begin position="1"/>
        <end position="52"/>
    </location>
</feature>
<dbReference type="Proteomes" id="UP001066276">
    <property type="component" value="Chromosome 8"/>
</dbReference>
<protein>
    <submittedName>
        <fullName evidence="2">Uncharacterized protein</fullName>
    </submittedName>
</protein>
<reference evidence="2" key="1">
    <citation type="journal article" date="2022" name="bioRxiv">
        <title>Sequencing and chromosome-scale assembly of the giantPleurodeles waltlgenome.</title>
        <authorList>
            <person name="Brown T."/>
            <person name="Elewa A."/>
            <person name="Iarovenko S."/>
            <person name="Subramanian E."/>
            <person name="Araus A.J."/>
            <person name="Petzold A."/>
            <person name="Susuki M."/>
            <person name="Suzuki K.-i.T."/>
            <person name="Hayashi T."/>
            <person name="Toyoda A."/>
            <person name="Oliveira C."/>
            <person name="Osipova E."/>
            <person name="Leigh N.D."/>
            <person name="Simon A."/>
            <person name="Yun M.H."/>
        </authorList>
    </citation>
    <scope>NUCLEOTIDE SEQUENCE</scope>
    <source>
        <strain evidence="2">20211129_DDA</strain>
        <tissue evidence="2">Liver</tissue>
    </source>
</reference>
<accession>A0AAV7NTA0</accession>